<dbReference type="EMBL" id="CAXLJL010000234">
    <property type="protein sequence ID" value="CAL5134937.1"/>
    <property type="molecule type" value="Genomic_DNA"/>
</dbReference>
<dbReference type="Gene3D" id="3.30.70.270">
    <property type="match status" value="1"/>
</dbReference>
<organism evidence="4 5">
    <name type="scientific">Calicophoron daubneyi</name>
    <name type="common">Rumen fluke</name>
    <name type="synonym">Paramphistomum daubneyi</name>
    <dbReference type="NCBI Taxonomy" id="300641"/>
    <lineage>
        <taxon>Eukaryota</taxon>
        <taxon>Metazoa</taxon>
        <taxon>Spiralia</taxon>
        <taxon>Lophotrochozoa</taxon>
        <taxon>Platyhelminthes</taxon>
        <taxon>Trematoda</taxon>
        <taxon>Digenea</taxon>
        <taxon>Plagiorchiida</taxon>
        <taxon>Pronocephalata</taxon>
        <taxon>Paramphistomoidea</taxon>
        <taxon>Paramphistomidae</taxon>
        <taxon>Calicophoron</taxon>
    </lineage>
</organism>
<keyword evidence="1" id="KW-0175">Coiled coil</keyword>
<name>A0AAV2TBS9_CALDB</name>
<sequence>MDQDIRMSHSRTEMDEVTEVSLKENDDKTSSDSNYHPVDREDGFCELFPVVSKVNDFDNPPKNFLPSLGLDPNVHFSKSVFPLARGLALGTEPVFGVSVDRMKNDENSSFVRPGCAAALRNEVGGRLDVETAAGRLETELLREECELEERELQLLKKRHELRKRSLMYGDRRNHAGTSNVDSETIRRGSVLPERKVPSDTVREVQETFKSLMIRLELPKVEVEKFDGTPSKFYRFLKIFETNIAQRISSDQQRLALLIQHCTGLAKQSIEHCVMLTDGCYDEAIRTLKTRFGRPHQIVDSLTDPLFNGPKLVETDVGALQRLTTEMRSCELTLHQLGKASELNSSVNLIRLIRRLPLRLQERWAEFVENLFGDEREPTFQELLRFLDKRVAVASNLYGRLATETAVTERGSMRPSNSEGAVSLRRQPSMPAIVNHPPRPLGCPICNLGHDLEACTQFISLPLMERQKILRDQKRCFKCMRSNHVSSVCRVMVKCNVAGCGRRHHTLMHREDAFNSGKLSNDVGRISACTSESNVQLGMVPVRLVGPRASVDTYAFLDNGSDTTVVRSDLCSQLGLEAIPKTLTVNTLHGTKTINSAEVNLTIQSLFSDTSLEVCRAYTVRELPIKIATTYHDPDTAHYPHLSGIEFGAIADRTVGILVGCDVPEAHWILKQRIGRRREPYAERTMLGWTLRGPSGADATRVKAVNYIGVAGESIECCFRNLYEREFQDPGNSEDTTLSVEDCRAMSIAELTTKLIDGHYEIGLPWRYEENSLPDNQVLAARRLALLRKRLLRDEVLKQKYANVIQAHVTKGYATAVECDPMQKRWFLPHHPVLHPEKPGKVRVVFDCASTYRGFSLNKELLSGPDLNSDLEGVLLRFRKFRIALNADIQEMFLQVRLPPEERWAFSFLWWKNDVNLTQPIVFELNVHPFGATSSPFCAAYALRRAASDNSEKYPRCVEVVNKNFYVDDCLVSVDSVDSAKKITTDLREALLEGGFRIVKWSSNNAEALKHVPDAERLEAQCDINLDKPESHNTLGLKWDTRLDEFQIRIRMPKRPATRRGVLACVSSLYDPLGFVSPLLLPASLFERYSSWSRLLRAVVWLTRFKSYVVTMNSKRTSASITLGRIKVHEIEDAKADILGIVQRKCFIEGQKGGRSPSLRKLNPIVVGNILCLGGRVQLTTDVKCENLVIIPSKHHVTDLIIRHYHETNGHVGATHVLANIRRKYWPIKGMTLVKRVL</sequence>
<evidence type="ECO:0000313" key="4">
    <source>
        <dbReference type="EMBL" id="CAL5134937.1"/>
    </source>
</evidence>
<dbReference type="InterPro" id="IPR043128">
    <property type="entry name" value="Rev_trsase/Diguanyl_cyclase"/>
</dbReference>
<feature type="compositionally biased region" description="Basic and acidic residues" evidence="2">
    <location>
        <begin position="21"/>
        <end position="30"/>
    </location>
</feature>
<evidence type="ECO:0000256" key="1">
    <source>
        <dbReference type="SAM" id="Coils"/>
    </source>
</evidence>
<evidence type="ECO:0000313" key="5">
    <source>
        <dbReference type="Proteomes" id="UP001497525"/>
    </source>
</evidence>
<dbReference type="CDD" id="cd01644">
    <property type="entry name" value="RT_pepA17"/>
    <property type="match status" value="1"/>
</dbReference>
<dbReference type="PANTHER" id="PTHR47331:SF1">
    <property type="entry name" value="GAG-LIKE PROTEIN"/>
    <property type="match status" value="1"/>
</dbReference>
<protein>
    <recommendedName>
        <fullName evidence="3">Reverse transcriptase domain-containing protein</fullName>
    </recommendedName>
</protein>
<evidence type="ECO:0000256" key="2">
    <source>
        <dbReference type="SAM" id="MobiDB-lite"/>
    </source>
</evidence>
<comment type="caution">
    <text evidence="4">The sequence shown here is derived from an EMBL/GenBank/DDBJ whole genome shotgun (WGS) entry which is preliminary data.</text>
</comment>
<reference evidence="4" key="1">
    <citation type="submission" date="2024-06" db="EMBL/GenBank/DDBJ databases">
        <authorList>
            <person name="Liu X."/>
            <person name="Lenzi L."/>
            <person name="Haldenby T S."/>
            <person name="Uol C."/>
        </authorList>
    </citation>
    <scope>NUCLEOTIDE SEQUENCE</scope>
</reference>
<feature type="region of interest" description="Disordered" evidence="2">
    <location>
        <begin position="1"/>
        <end position="36"/>
    </location>
</feature>
<dbReference type="InterPro" id="IPR005312">
    <property type="entry name" value="DUF1759"/>
</dbReference>
<dbReference type="InterPro" id="IPR000477">
    <property type="entry name" value="RT_dom"/>
</dbReference>
<dbReference type="AlphaFoldDB" id="A0AAV2TBS9"/>
<dbReference type="PANTHER" id="PTHR47331">
    <property type="entry name" value="PHD-TYPE DOMAIN-CONTAINING PROTEIN"/>
    <property type="match status" value="1"/>
</dbReference>
<dbReference type="Gene3D" id="3.10.10.10">
    <property type="entry name" value="HIV Type 1 Reverse Transcriptase, subunit A, domain 1"/>
    <property type="match status" value="1"/>
</dbReference>
<gene>
    <name evidence="4" type="ORF">CDAUBV1_LOCUS9028</name>
</gene>
<dbReference type="InterPro" id="IPR043502">
    <property type="entry name" value="DNA/RNA_pol_sf"/>
</dbReference>
<dbReference type="Proteomes" id="UP001497525">
    <property type="component" value="Unassembled WGS sequence"/>
</dbReference>
<dbReference type="Pfam" id="PF00078">
    <property type="entry name" value="RVT_1"/>
    <property type="match status" value="1"/>
</dbReference>
<evidence type="ECO:0000259" key="3">
    <source>
        <dbReference type="Pfam" id="PF00078"/>
    </source>
</evidence>
<feature type="domain" description="Reverse transcriptase" evidence="3">
    <location>
        <begin position="878"/>
        <end position="997"/>
    </location>
</feature>
<dbReference type="SUPFAM" id="SSF56672">
    <property type="entry name" value="DNA/RNA polymerases"/>
    <property type="match status" value="1"/>
</dbReference>
<feature type="coiled-coil region" evidence="1">
    <location>
        <begin position="133"/>
        <end position="162"/>
    </location>
</feature>
<proteinExistence type="predicted"/>
<dbReference type="Pfam" id="PF03564">
    <property type="entry name" value="DUF1759"/>
    <property type="match status" value="1"/>
</dbReference>
<feature type="compositionally biased region" description="Basic and acidic residues" evidence="2">
    <location>
        <begin position="1"/>
        <end position="14"/>
    </location>
</feature>
<accession>A0AAV2TBS9</accession>